<feature type="region of interest" description="Disordered" evidence="2">
    <location>
        <begin position="191"/>
        <end position="213"/>
    </location>
</feature>
<evidence type="ECO:0000256" key="2">
    <source>
        <dbReference type="SAM" id="MobiDB-lite"/>
    </source>
</evidence>
<keyword evidence="5" id="KW-1185">Reference proteome</keyword>
<comment type="caution">
    <text evidence="4">The sequence shown here is derived from an EMBL/GenBank/DDBJ whole genome shotgun (WGS) entry which is preliminary data.</text>
</comment>
<evidence type="ECO:0000313" key="4">
    <source>
        <dbReference type="EMBL" id="MFC5952739.1"/>
    </source>
</evidence>
<sequence>MSRSTPGTHDFPITASRDIYEGRVMAVRADTVRMPGGREATREIVEHPGAVAIAAADEQDRLMLILQYRHAVRRRLWEMPAGLLDQAGEDPVAAAARELEEEAGLTAEHWSVLVDAVPSPGFSEEAIRVFLATGLREVDRPDLGDDDEESELELRWIPLAEAVAMVLHGEIVNATTVAGILALQAVRDGHAEPRPLDAPWPDRPTAFAKRKES</sequence>
<dbReference type="SUPFAM" id="SSF55811">
    <property type="entry name" value="Nudix"/>
    <property type="match status" value="1"/>
</dbReference>
<dbReference type="PANTHER" id="PTHR11839">
    <property type="entry name" value="UDP/ADP-SUGAR PYROPHOSPHATASE"/>
    <property type="match status" value="1"/>
</dbReference>
<dbReference type="InterPro" id="IPR000086">
    <property type="entry name" value="NUDIX_hydrolase_dom"/>
</dbReference>
<proteinExistence type="predicted"/>
<dbReference type="InterPro" id="IPR015797">
    <property type="entry name" value="NUDIX_hydrolase-like_dom_sf"/>
</dbReference>
<accession>A0ABW1IIX4</accession>
<feature type="domain" description="Nudix hydrolase" evidence="3">
    <location>
        <begin position="45"/>
        <end position="179"/>
    </location>
</feature>
<gene>
    <name evidence="4" type="ORF">ACFQH9_31215</name>
</gene>
<dbReference type="RefSeq" id="WP_379571909.1">
    <property type="nucleotide sequence ID" value="NZ_JBHSQK010000120.1"/>
</dbReference>
<keyword evidence="1" id="KW-0378">Hydrolase</keyword>
<protein>
    <submittedName>
        <fullName evidence="4">NUDIX domain-containing protein</fullName>
    </submittedName>
</protein>
<dbReference type="Pfam" id="PF00293">
    <property type="entry name" value="NUDIX"/>
    <property type="match status" value="1"/>
</dbReference>
<reference evidence="5" key="1">
    <citation type="journal article" date="2019" name="Int. J. Syst. Evol. Microbiol.">
        <title>The Global Catalogue of Microorganisms (GCM) 10K type strain sequencing project: providing services to taxonomists for standard genome sequencing and annotation.</title>
        <authorList>
            <consortium name="The Broad Institute Genomics Platform"/>
            <consortium name="The Broad Institute Genome Sequencing Center for Infectious Disease"/>
            <person name="Wu L."/>
            <person name="Ma J."/>
        </authorList>
    </citation>
    <scope>NUCLEOTIDE SEQUENCE [LARGE SCALE GENOMIC DNA]</scope>
    <source>
        <strain evidence="5">CGMCC 4.7397</strain>
    </source>
</reference>
<name>A0ABW1IIX4_9PSEU</name>
<evidence type="ECO:0000256" key="1">
    <source>
        <dbReference type="ARBA" id="ARBA00022801"/>
    </source>
</evidence>
<dbReference type="PROSITE" id="PS51462">
    <property type="entry name" value="NUDIX"/>
    <property type="match status" value="1"/>
</dbReference>
<organism evidence="4 5">
    <name type="scientific">Pseudonocardia lutea</name>
    <dbReference type="NCBI Taxonomy" id="2172015"/>
    <lineage>
        <taxon>Bacteria</taxon>
        <taxon>Bacillati</taxon>
        <taxon>Actinomycetota</taxon>
        <taxon>Actinomycetes</taxon>
        <taxon>Pseudonocardiales</taxon>
        <taxon>Pseudonocardiaceae</taxon>
        <taxon>Pseudonocardia</taxon>
    </lineage>
</organism>
<dbReference type="PANTHER" id="PTHR11839:SF31">
    <property type="entry name" value="ADP-RIBOSE PYROPHOSPHATASE"/>
    <property type="match status" value="1"/>
</dbReference>
<evidence type="ECO:0000313" key="5">
    <source>
        <dbReference type="Proteomes" id="UP001596119"/>
    </source>
</evidence>
<dbReference type="Gene3D" id="3.90.79.10">
    <property type="entry name" value="Nucleoside Triphosphate Pyrophosphohydrolase"/>
    <property type="match status" value="1"/>
</dbReference>
<evidence type="ECO:0000259" key="3">
    <source>
        <dbReference type="PROSITE" id="PS51462"/>
    </source>
</evidence>
<dbReference type="EMBL" id="JBHSQK010000120">
    <property type="protein sequence ID" value="MFC5952739.1"/>
    <property type="molecule type" value="Genomic_DNA"/>
</dbReference>
<dbReference type="CDD" id="cd24158">
    <property type="entry name" value="NUDIX_ADPRase_Rv1700"/>
    <property type="match status" value="1"/>
</dbReference>
<dbReference type="Proteomes" id="UP001596119">
    <property type="component" value="Unassembled WGS sequence"/>
</dbReference>